<dbReference type="GO" id="GO:0008961">
    <property type="term" value="F:phosphatidylglycerol-prolipoprotein diacylglyceryl transferase activity"/>
    <property type="evidence" value="ECO:0007669"/>
    <property type="project" value="UniProtKB-UniRule"/>
</dbReference>
<protein>
    <recommendedName>
        <fullName evidence="7">Phosphatidylglycerol--prolipoprotein diacylglyceryl transferase</fullName>
        <ecNumber evidence="7">2.5.1.145</ecNumber>
    </recommendedName>
</protein>
<dbReference type="Pfam" id="PF01790">
    <property type="entry name" value="LGT"/>
    <property type="match status" value="1"/>
</dbReference>
<keyword evidence="8" id="KW-0328">Glycosyltransferase</keyword>
<feature type="transmembrane region" description="Helical" evidence="7">
    <location>
        <begin position="191"/>
        <end position="210"/>
    </location>
</feature>
<comment type="similarity">
    <text evidence="1 7">Belongs to the Lgt family.</text>
</comment>
<evidence type="ECO:0000256" key="1">
    <source>
        <dbReference type="ARBA" id="ARBA00007150"/>
    </source>
</evidence>
<evidence type="ECO:0000256" key="3">
    <source>
        <dbReference type="ARBA" id="ARBA00022679"/>
    </source>
</evidence>
<feature type="transmembrane region" description="Helical" evidence="7">
    <location>
        <begin position="91"/>
        <end position="111"/>
    </location>
</feature>
<keyword evidence="6 7" id="KW-0472">Membrane</keyword>
<feature type="transmembrane region" description="Helical" evidence="7">
    <location>
        <begin position="49"/>
        <end position="71"/>
    </location>
</feature>
<evidence type="ECO:0000256" key="5">
    <source>
        <dbReference type="ARBA" id="ARBA00022989"/>
    </source>
</evidence>
<dbReference type="PANTHER" id="PTHR30589">
    <property type="entry name" value="PROLIPOPROTEIN DIACYLGLYCERYL TRANSFERASE"/>
    <property type="match status" value="1"/>
</dbReference>
<evidence type="ECO:0000256" key="4">
    <source>
        <dbReference type="ARBA" id="ARBA00022692"/>
    </source>
</evidence>
<evidence type="ECO:0000256" key="2">
    <source>
        <dbReference type="ARBA" id="ARBA00022475"/>
    </source>
</evidence>
<keyword evidence="5 7" id="KW-1133">Transmembrane helix</keyword>
<feature type="transmembrane region" description="Helical" evidence="7">
    <location>
        <begin position="20"/>
        <end position="37"/>
    </location>
</feature>
<gene>
    <name evidence="7" type="primary">lgt</name>
    <name evidence="8" type="ORF">HPC62_07385</name>
</gene>
<sequence>MHPPVDPVIFEFGPFALRWYGLLMAIAVIVGATVASREIERRGRSSDDFWDMLIWVLVPGFLGARLYYVFIQSPRDRLGDYLSDPLSIFRVWEGGIHIFGGFIFGAIALWLYTRVRKLPTLVFLDAIALGLPLAQAIGRWGNFINQELYGPPTNLPWGLAIDYSTDPAKNRRIPPYDNIILYPESTRFHPLFLYESLWNLAGFVLLLWISRRFARQLRPGDLLLIYLIWYPLGRFFIEFLRTDSWFFPGTPFNTVHLLSAVALIIASILLYRRHQSAPSQS</sequence>
<dbReference type="HAMAP" id="MF_01147">
    <property type="entry name" value="Lgt"/>
    <property type="match status" value="1"/>
</dbReference>
<dbReference type="GO" id="GO:0042158">
    <property type="term" value="P:lipoprotein biosynthetic process"/>
    <property type="evidence" value="ECO:0007669"/>
    <property type="project" value="UniProtKB-UniRule"/>
</dbReference>
<dbReference type="InterPro" id="IPR001640">
    <property type="entry name" value="Lgt"/>
</dbReference>
<accession>A0A6M8BHP3</accession>
<feature type="transmembrane region" description="Helical" evidence="7">
    <location>
        <begin position="118"/>
        <end position="138"/>
    </location>
</feature>
<dbReference type="KEGG" id="theu:HPC62_07385"/>
<comment type="subcellular location">
    <subcellularLocation>
        <location evidence="7">Cell membrane</location>
        <topology evidence="7">Multi-pass membrane protein</topology>
    </subcellularLocation>
</comment>
<name>A0A6M8BHP3_9CYAN</name>
<keyword evidence="2 7" id="KW-1003">Cell membrane</keyword>
<dbReference type="PROSITE" id="PS01311">
    <property type="entry name" value="LGT"/>
    <property type="match status" value="1"/>
</dbReference>
<proteinExistence type="inferred from homology"/>
<dbReference type="RefSeq" id="WP_172354456.1">
    <property type="nucleotide sequence ID" value="NZ_CP053661.1"/>
</dbReference>
<comment type="pathway">
    <text evidence="7">Protein modification; lipoprotein biosynthesis (diacylglyceryl transfer).</text>
</comment>
<keyword evidence="4 7" id="KW-0812">Transmembrane</keyword>
<dbReference type="AlphaFoldDB" id="A0A6M8BHP3"/>
<evidence type="ECO:0000256" key="6">
    <source>
        <dbReference type="ARBA" id="ARBA00023136"/>
    </source>
</evidence>
<organism evidence="8 9">
    <name type="scientific">Thermoleptolyngbya sichuanensis A183</name>
    <dbReference type="NCBI Taxonomy" id="2737172"/>
    <lineage>
        <taxon>Bacteria</taxon>
        <taxon>Bacillati</taxon>
        <taxon>Cyanobacteriota</taxon>
        <taxon>Cyanophyceae</taxon>
        <taxon>Oculatellales</taxon>
        <taxon>Oculatellaceae</taxon>
        <taxon>Thermoleptolyngbya</taxon>
        <taxon>Thermoleptolyngbya sichuanensis</taxon>
    </lineage>
</organism>
<evidence type="ECO:0000256" key="7">
    <source>
        <dbReference type="HAMAP-Rule" id="MF_01147"/>
    </source>
</evidence>
<comment type="catalytic activity">
    <reaction evidence="7">
        <text>L-cysteinyl-[prolipoprotein] + a 1,2-diacyl-sn-glycero-3-phospho-(1'-sn-glycerol) = an S-1,2-diacyl-sn-glyceryl-L-cysteinyl-[prolipoprotein] + sn-glycerol 1-phosphate + H(+)</text>
        <dbReference type="Rhea" id="RHEA:56712"/>
        <dbReference type="Rhea" id="RHEA-COMP:14679"/>
        <dbReference type="Rhea" id="RHEA-COMP:14680"/>
        <dbReference type="ChEBI" id="CHEBI:15378"/>
        <dbReference type="ChEBI" id="CHEBI:29950"/>
        <dbReference type="ChEBI" id="CHEBI:57685"/>
        <dbReference type="ChEBI" id="CHEBI:64716"/>
        <dbReference type="ChEBI" id="CHEBI:140658"/>
        <dbReference type="EC" id="2.5.1.145"/>
    </reaction>
</comment>
<dbReference type="NCBIfam" id="TIGR00544">
    <property type="entry name" value="lgt"/>
    <property type="match status" value="1"/>
</dbReference>
<feature type="transmembrane region" description="Helical" evidence="7">
    <location>
        <begin position="252"/>
        <end position="271"/>
    </location>
</feature>
<comment type="function">
    <text evidence="7">Catalyzes the transfer of the diacylglyceryl group from phosphatidylglycerol to the sulfhydryl group of the N-terminal cysteine of a prolipoprotein, the first step in the formation of mature lipoproteins.</text>
</comment>
<keyword evidence="9" id="KW-1185">Reference proteome</keyword>
<keyword evidence="8" id="KW-0449">Lipoprotein</keyword>
<keyword evidence="3 7" id="KW-0808">Transferase</keyword>
<feature type="transmembrane region" description="Helical" evidence="7">
    <location>
        <begin position="222"/>
        <end position="240"/>
    </location>
</feature>
<evidence type="ECO:0000313" key="9">
    <source>
        <dbReference type="Proteomes" id="UP000505210"/>
    </source>
</evidence>
<dbReference type="PANTHER" id="PTHR30589:SF0">
    <property type="entry name" value="PHOSPHATIDYLGLYCEROL--PROLIPOPROTEIN DIACYLGLYCERYL TRANSFERASE"/>
    <property type="match status" value="1"/>
</dbReference>
<reference evidence="8 9" key="1">
    <citation type="submission" date="2020-05" db="EMBL/GenBank/DDBJ databases">
        <title>Complete genome sequence of of a novel Thermoleptolyngbya strain isolated from hot springs of Ganzi, Sichuan China.</title>
        <authorList>
            <person name="Tang J."/>
            <person name="Daroch M."/>
            <person name="Li L."/>
            <person name="Waleron K."/>
            <person name="Waleron M."/>
            <person name="Waleron M."/>
        </authorList>
    </citation>
    <scope>NUCLEOTIDE SEQUENCE [LARGE SCALE GENOMIC DNA]</scope>
    <source>
        <strain evidence="8 9">PKUAC-SCTA183</strain>
    </source>
</reference>
<dbReference type="GO" id="GO:0005886">
    <property type="term" value="C:plasma membrane"/>
    <property type="evidence" value="ECO:0007669"/>
    <property type="project" value="UniProtKB-SubCell"/>
</dbReference>
<evidence type="ECO:0000313" key="8">
    <source>
        <dbReference type="EMBL" id="QKD82045.1"/>
    </source>
</evidence>
<dbReference type="EC" id="2.5.1.145" evidence="7"/>
<dbReference type="Proteomes" id="UP000505210">
    <property type="component" value="Chromosome"/>
</dbReference>
<dbReference type="UniPathway" id="UPA00664"/>
<feature type="binding site" evidence="7">
    <location>
        <position position="139"/>
    </location>
    <ligand>
        <name>a 1,2-diacyl-sn-glycero-3-phospho-(1'-sn-glycerol)</name>
        <dbReference type="ChEBI" id="CHEBI:64716"/>
    </ligand>
</feature>
<dbReference type="EMBL" id="CP053661">
    <property type="protein sequence ID" value="QKD82045.1"/>
    <property type="molecule type" value="Genomic_DNA"/>
</dbReference>